<dbReference type="GeneID" id="60058703"/>
<evidence type="ECO:0000256" key="6">
    <source>
        <dbReference type="ARBA" id="ARBA00023136"/>
    </source>
</evidence>
<accession>A0A173SDA4</accession>
<comment type="similarity">
    <text evidence="7">Belongs to the ThrE exporter (TC 2.A.79) family.</text>
</comment>
<evidence type="ECO:0000256" key="1">
    <source>
        <dbReference type="ARBA" id="ARBA00004651"/>
    </source>
</evidence>
<name>A0A173SDA4_9FIRM</name>
<evidence type="ECO:0000256" key="3">
    <source>
        <dbReference type="ARBA" id="ARBA00022519"/>
    </source>
</evidence>
<dbReference type="Pfam" id="PF12821">
    <property type="entry name" value="ThrE_2"/>
    <property type="match status" value="1"/>
</dbReference>
<keyword evidence="5" id="KW-1133">Transmembrane helix</keyword>
<evidence type="ECO:0000256" key="2">
    <source>
        <dbReference type="ARBA" id="ARBA00022475"/>
    </source>
</evidence>
<dbReference type="GO" id="GO:0015744">
    <property type="term" value="P:succinate transport"/>
    <property type="evidence" value="ECO:0007669"/>
    <property type="project" value="TreeGrafter"/>
</dbReference>
<organism evidence="9 10">
    <name type="scientific">Turicibacter sanguinis</name>
    <dbReference type="NCBI Taxonomy" id="154288"/>
    <lineage>
        <taxon>Bacteria</taxon>
        <taxon>Bacillati</taxon>
        <taxon>Bacillota</taxon>
        <taxon>Erysipelotrichia</taxon>
        <taxon>Erysipelotrichales</taxon>
        <taxon>Turicibacteraceae</taxon>
        <taxon>Turicibacter</taxon>
    </lineage>
</organism>
<evidence type="ECO:0000259" key="8">
    <source>
        <dbReference type="Pfam" id="PF12821"/>
    </source>
</evidence>
<evidence type="ECO:0000313" key="9">
    <source>
        <dbReference type="EMBL" id="MTK20092.1"/>
    </source>
</evidence>
<dbReference type="Proteomes" id="UP000487649">
    <property type="component" value="Unassembled WGS sequence"/>
</dbReference>
<keyword evidence="6" id="KW-0472">Membrane</keyword>
<dbReference type="GO" id="GO:0005886">
    <property type="term" value="C:plasma membrane"/>
    <property type="evidence" value="ECO:0007669"/>
    <property type="project" value="UniProtKB-SubCell"/>
</dbReference>
<dbReference type="RefSeq" id="WP_006784849.1">
    <property type="nucleotide sequence ID" value="NZ_CABJBH010000006.1"/>
</dbReference>
<dbReference type="EMBL" id="WMQE01000002">
    <property type="protein sequence ID" value="MTK20092.1"/>
    <property type="molecule type" value="Genomic_DNA"/>
</dbReference>
<feature type="domain" description="Threonine/Serine exporter ThrE" evidence="8">
    <location>
        <begin position="7"/>
        <end position="132"/>
    </location>
</feature>
<evidence type="ECO:0000256" key="5">
    <source>
        <dbReference type="ARBA" id="ARBA00022989"/>
    </source>
</evidence>
<evidence type="ECO:0000313" key="10">
    <source>
        <dbReference type="Proteomes" id="UP000487649"/>
    </source>
</evidence>
<comment type="subcellular location">
    <subcellularLocation>
        <location evidence="1">Cell membrane</location>
        <topology evidence="1">Multi-pass membrane protein</topology>
    </subcellularLocation>
</comment>
<keyword evidence="3" id="KW-0997">Cell inner membrane</keyword>
<gene>
    <name evidence="9" type="ORF">GMA92_01400</name>
</gene>
<sequence length="151" mass="16921">MSIILPCLYSFLACIGFCIIFNIRGKMIFYASIGGALAWLTFELAAVYQNDLIQYFAATVVLSLYSEIMARVHKVPVTIFLIAALIPLVPGSGIYYTMEHFIQGNTQEFLSTFIHTFAIAGSLAFGILLVSSLVYLWKKIENNHKLKLNKK</sequence>
<keyword evidence="2" id="KW-1003">Cell membrane</keyword>
<reference evidence="9 10" key="1">
    <citation type="journal article" date="2019" name="Nat. Med.">
        <title>A library of human gut bacterial isolates paired with longitudinal multiomics data enables mechanistic microbiome research.</title>
        <authorList>
            <person name="Poyet M."/>
            <person name="Groussin M."/>
            <person name="Gibbons S.M."/>
            <person name="Avila-Pacheco J."/>
            <person name="Jiang X."/>
            <person name="Kearney S.M."/>
            <person name="Perrotta A.R."/>
            <person name="Berdy B."/>
            <person name="Zhao S."/>
            <person name="Lieberman T.D."/>
            <person name="Swanson P.K."/>
            <person name="Smith M."/>
            <person name="Roesemann S."/>
            <person name="Alexander J.E."/>
            <person name="Rich S.A."/>
            <person name="Livny J."/>
            <person name="Vlamakis H."/>
            <person name="Clish C."/>
            <person name="Bullock K."/>
            <person name="Deik A."/>
            <person name="Scott J."/>
            <person name="Pierce K.A."/>
            <person name="Xavier R.J."/>
            <person name="Alm E.J."/>
        </authorList>
    </citation>
    <scope>NUCLEOTIDE SEQUENCE [LARGE SCALE GENOMIC DNA]</scope>
    <source>
        <strain evidence="9 10">BIOML-A198</strain>
    </source>
</reference>
<protein>
    <recommendedName>
        <fullName evidence="8">Threonine/Serine exporter ThrE domain-containing protein</fullName>
    </recommendedName>
</protein>
<dbReference type="PANTHER" id="PTHR34390">
    <property type="entry name" value="UPF0442 PROTEIN YJJB-RELATED"/>
    <property type="match status" value="1"/>
</dbReference>
<dbReference type="AlphaFoldDB" id="A0A173SDA4"/>
<dbReference type="OrthoDB" id="9810047at2"/>
<evidence type="ECO:0000256" key="4">
    <source>
        <dbReference type="ARBA" id="ARBA00022692"/>
    </source>
</evidence>
<evidence type="ECO:0000256" key="7">
    <source>
        <dbReference type="ARBA" id="ARBA00034125"/>
    </source>
</evidence>
<dbReference type="PANTHER" id="PTHR34390:SF1">
    <property type="entry name" value="SUCCINATE TRANSPORTER SUBUNIT YJJB-RELATED"/>
    <property type="match status" value="1"/>
</dbReference>
<comment type="caution">
    <text evidence="9">The sequence shown here is derived from an EMBL/GenBank/DDBJ whole genome shotgun (WGS) entry which is preliminary data.</text>
</comment>
<dbReference type="InterPro" id="IPR024528">
    <property type="entry name" value="ThrE_2"/>
</dbReference>
<keyword evidence="4" id="KW-0812">Transmembrane</keyword>
<proteinExistence type="inferred from homology"/>
<dbReference type="InterPro" id="IPR050539">
    <property type="entry name" value="ThrE_Dicarb/AminoAcid_Exp"/>
</dbReference>